<sequence>MEIGTEIRKLQELGAYVDEELPDYIMVMVANKKNAQQMTDDLSLFLGNNTVKFTIWLHGVLEKLRSVAVEPLNEKPQPMYTDSSTLSLSRKSRLTASGHSERRGDEARALTVSSSRLERHDSRVSTSSSQEHIISSGGRSSSERNVPRLMSTVKPLMELSSAEAVIDIKPEPDDDLIDEDLNTVPDAASSSAARKKPLVTVTYNESSVFGHRPVEILRSTESTSGTFSRLAESYISRSTKPNVDRVSREEEAYRKRKVPVISSVVKVGKSGSEGQDIEEVREEEEEEEEDEESYVSRTGSLSSSVSVPPNLKEAQESVSKTTSYPVSQRQMVPVAPRTRMTSGGFRRDRLAETASSVKITGLRLQLDAPEETLSSLQEVGEMGDRKPDDTRSFILKRAVLDETSREAHESQRSSSPKFIVTLDGVPSPPGFTPDQEEAETVLQEKMKTTKTSVPHGQLEKKHKLMPQQRLARELPVDYSDDEANGDDCPYHHPKHYARHFPTASLERSVCLFIQTVNMMQSAPSRTVHSLTLDENVQHRQLKHQHRQYLAMYVISFQSARVWTANFITLNLADSPLSVRDLTAVSIIQRFHYLHDTLLNGQELKQVIHFITLKIIN</sequence>
<keyword evidence="3 8" id="KW-0479">Metal-binding</keyword>
<dbReference type="EMBL" id="JAGXEW010000062">
    <property type="protein sequence ID" value="KAK1150437.1"/>
    <property type="molecule type" value="Genomic_DNA"/>
</dbReference>
<name>A0AAD8FSH5_ACIOX</name>
<dbReference type="PANTHER" id="PTHR14738">
    <property type="entry name" value="ZINC FINGER CCCH DOMAIN-CONTAINING PROTEIN 14"/>
    <property type="match status" value="1"/>
</dbReference>
<dbReference type="AlphaFoldDB" id="A0AAD8FSH5"/>
<evidence type="ECO:0000256" key="3">
    <source>
        <dbReference type="ARBA" id="ARBA00022723"/>
    </source>
</evidence>
<feature type="compositionally biased region" description="Low complexity" evidence="9">
    <location>
        <begin position="125"/>
        <end position="140"/>
    </location>
</feature>
<comment type="function">
    <text evidence="8">RNA-binding protein involved in the biogenesis of circular RNAs (circRNAs), which are produced by back-splicing circularization of pre-mRNAs. Acts by binding to both exon-intron boundary and 3'-UTR of pre-mRNAs to promote circRNA biogenesis through dimerization and the association with the spliceosome.</text>
</comment>
<feature type="region of interest" description="Disordered" evidence="9">
    <location>
        <begin position="268"/>
        <end position="329"/>
    </location>
</feature>
<keyword evidence="4 8" id="KW-0677">Repeat</keyword>
<evidence type="ECO:0000256" key="1">
    <source>
        <dbReference type="ARBA" id="ARBA00008423"/>
    </source>
</evidence>
<accession>A0AAD8FSH5</accession>
<comment type="subcellular location">
    <subcellularLocation>
        <location evidence="8">Nucleus speckle</location>
    </subcellularLocation>
</comment>
<keyword evidence="6 8" id="KW-0862">Zinc</keyword>
<dbReference type="GO" id="GO:0005737">
    <property type="term" value="C:cytoplasm"/>
    <property type="evidence" value="ECO:0007669"/>
    <property type="project" value="TreeGrafter"/>
</dbReference>
<evidence type="ECO:0000313" key="11">
    <source>
        <dbReference type="Proteomes" id="UP001230051"/>
    </source>
</evidence>
<dbReference type="GO" id="GO:0008270">
    <property type="term" value="F:zinc ion binding"/>
    <property type="evidence" value="ECO:0007669"/>
    <property type="project" value="UniProtKB-KW"/>
</dbReference>
<evidence type="ECO:0000256" key="4">
    <source>
        <dbReference type="ARBA" id="ARBA00022737"/>
    </source>
</evidence>
<dbReference type="GO" id="GO:0016607">
    <property type="term" value="C:nuclear speck"/>
    <property type="evidence" value="ECO:0007669"/>
    <property type="project" value="UniProtKB-SubCell"/>
</dbReference>
<evidence type="ECO:0000256" key="2">
    <source>
        <dbReference type="ARBA" id="ARBA00015071"/>
    </source>
</evidence>
<dbReference type="GO" id="GO:0008143">
    <property type="term" value="F:poly(A) binding"/>
    <property type="evidence" value="ECO:0007669"/>
    <property type="project" value="UniProtKB-UniRule"/>
</dbReference>
<dbReference type="PANTHER" id="PTHR14738:SF29">
    <property type="entry name" value="ZINC FINGER CCCH DOMAIN-CONTAINING PROTEIN 14"/>
    <property type="match status" value="1"/>
</dbReference>
<comment type="caution">
    <text evidence="10">The sequence shown here is derived from an EMBL/GenBank/DDBJ whole genome shotgun (WGS) entry which is preliminary data.</text>
</comment>
<evidence type="ECO:0000313" key="10">
    <source>
        <dbReference type="EMBL" id="KAK1150437.1"/>
    </source>
</evidence>
<comment type="similarity">
    <text evidence="1 8">Belongs to the ZC3H14 family.</text>
</comment>
<feature type="compositionally biased region" description="Low complexity" evidence="9">
    <location>
        <begin position="83"/>
        <end position="97"/>
    </location>
</feature>
<evidence type="ECO:0000256" key="5">
    <source>
        <dbReference type="ARBA" id="ARBA00022771"/>
    </source>
</evidence>
<evidence type="ECO:0000256" key="6">
    <source>
        <dbReference type="ARBA" id="ARBA00022833"/>
    </source>
</evidence>
<dbReference type="InterPro" id="IPR040366">
    <property type="entry name" value="Nab2/ZC3H14"/>
</dbReference>
<evidence type="ECO:0000256" key="7">
    <source>
        <dbReference type="ARBA" id="ARBA00023242"/>
    </source>
</evidence>
<feature type="region of interest" description="Disordered" evidence="9">
    <location>
        <begin position="74"/>
        <end position="146"/>
    </location>
</feature>
<feature type="compositionally biased region" description="Acidic residues" evidence="9">
    <location>
        <begin position="275"/>
        <end position="293"/>
    </location>
</feature>
<feature type="compositionally biased region" description="Low complexity" evidence="9">
    <location>
        <begin position="295"/>
        <end position="307"/>
    </location>
</feature>
<keyword evidence="8" id="KW-0694">RNA-binding</keyword>
<feature type="compositionally biased region" description="Basic and acidic residues" evidence="9">
    <location>
        <begin position="99"/>
        <end position="108"/>
    </location>
</feature>
<keyword evidence="5 8" id="KW-0863">Zinc-finger</keyword>
<feature type="compositionally biased region" description="Polar residues" evidence="9">
    <location>
        <begin position="316"/>
        <end position="329"/>
    </location>
</feature>
<proteinExistence type="inferred from homology"/>
<feature type="non-terminal residue" evidence="10">
    <location>
        <position position="1"/>
    </location>
</feature>
<protein>
    <recommendedName>
        <fullName evidence="2 8">Zinc finger CCCH domain-containing protein 14</fullName>
    </recommendedName>
</protein>
<keyword evidence="7 8" id="KW-0539">Nucleus</keyword>
<dbReference type="GO" id="GO:0043488">
    <property type="term" value="P:regulation of mRNA stability"/>
    <property type="evidence" value="ECO:0007669"/>
    <property type="project" value="UniProtKB-UniRule"/>
</dbReference>
<evidence type="ECO:0000256" key="9">
    <source>
        <dbReference type="SAM" id="MobiDB-lite"/>
    </source>
</evidence>
<gene>
    <name evidence="10" type="primary">Zc3h14</name>
    <name evidence="10" type="ORF">AOXY_G34267</name>
</gene>
<dbReference type="Proteomes" id="UP001230051">
    <property type="component" value="Unassembled WGS sequence"/>
</dbReference>
<organism evidence="10 11">
    <name type="scientific">Acipenser oxyrinchus oxyrinchus</name>
    <dbReference type="NCBI Taxonomy" id="40147"/>
    <lineage>
        <taxon>Eukaryota</taxon>
        <taxon>Metazoa</taxon>
        <taxon>Chordata</taxon>
        <taxon>Craniata</taxon>
        <taxon>Vertebrata</taxon>
        <taxon>Euteleostomi</taxon>
        <taxon>Actinopterygii</taxon>
        <taxon>Chondrostei</taxon>
        <taxon>Acipenseriformes</taxon>
        <taxon>Acipenseridae</taxon>
        <taxon>Acipenser</taxon>
    </lineage>
</organism>
<keyword evidence="11" id="KW-1185">Reference proteome</keyword>
<evidence type="ECO:0000256" key="8">
    <source>
        <dbReference type="RuleBase" id="RU369058"/>
    </source>
</evidence>
<reference evidence="10" key="1">
    <citation type="submission" date="2022-02" db="EMBL/GenBank/DDBJ databases">
        <title>Atlantic sturgeon de novo genome assembly.</title>
        <authorList>
            <person name="Stock M."/>
            <person name="Klopp C."/>
            <person name="Guiguen Y."/>
            <person name="Cabau C."/>
            <person name="Parinello H."/>
            <person name="Santidrian Yebra-Pimentel E."/>
            <person name="Kuhl H."/>
            <person name="Dirks R.P."/>
            <person name="Guessner J."/>
            <person name="Wuertz S."/>
            <person name="Du K."/>
            <person name="Schartl M."/>
        </authorList>
    </citation>
    <scope>NUCLEOTIDE SEQUENCE</scope>
    <source>
        <strain evidence="10">STURGEONOMICS-FGT-2020</strain>
        <tissue evidence="10">Whole blood</tissue>
    </source>
</reference>